<dbReference type="PANTHER" id="PTHR43415:SF3">
    <property type="entry name" value="GNAT-FAMILY ACETYLTRANSFERASE"/>
    <property type="match status" value="1"/>
</dbReference>
<dbReference type="Pfam" id="PF13302">
    <property type="entry name" value="Acetyltransf_3"/>
    <property type="match status" value="1"/>
</dbReference>
<dbReference type="GO" id="GO:0016747">
    <property type="term" value="F:acyltransferase activity, transferring groups other than amino-acyl groups"/>
    <property type="evidence" value="ECO:0007669"/>
    <property type="project" value="InterPro"/>
</dbReference>
<keyword evidence="2" id="KW-0808">Transferase</keyword>
<keyword evidence="3" id="KW-1185">Reference proteome</keyword>
<sequence>MTGAVFLEEETVTLRTIETEDGEFVQQTFNDPRVRRCLSMYSPISGHEEREWIESIGDDDGVHLLVCVDGDPVGTASLDSPNEAWGSTEIAYMITPEEWGNGYATDAVRCLCRYAFDERRLNKVYARVYETNVGSQRVLEKVGFEKEGTLRKEAFVEGEYIDLYRYGLLAEDSSFDS</sequence>
<dbReference type="PROSITE" id="PS51186">
    <property type="entry name" value="GNAT"/>
    <property type="match status" value="1"/>
</dbReference>
<accession>A0A1H1F228</accession>
<dbReference type="STRING" id="1095778.SAMN04489842_1771"/>
<dbReference type="Proteomes" id="UP000198848">
    <property type="component" value="Unassembled WGS sequence"/>
</dbReference>
<dbReference type="InterPro" id="IPR016181">
    <property type="entry name" value="Acyl_CoA_acyltransferase"/>
</dbReference>
<evidence type="ECO:0000313" key="3">
    <source>
        <dbReference type="Proteomes" id="UP000198848"/>
    </source>
</evidence>
<name>A0A1H1F228_NATTX</name>
<dbReference type="RefSeq" id="WP_090380457.1">
    <property type="nucleotide sequence ID" value="NZ_FNLC01000002.1"/>
</dbReference>
<dbReference type="SUPFAM" id="SSF55729">
    <property type="entry name" value="Acyl-CoA N-acyltransferases (Nat)"/>
    <property type="match status" value="1"/>
</dbReference>
<gene>
    <name evidence="2" type="ORF">SAMN04489842_1771</name>
</gene>
<organism evidence="2 3">
    <name type="scientific">Natronobacterium texcoconense</name>
    <dbReference type="NCBI Taxonomy" id="1095778"/>
    <lineage>
        <taxon>Archaea</taxon>
        <taxon>Methanobacteriati</taxon>
        <taxon>Methanobacteriota</taxon>
        <taxon>Stenosarchaea group</taxon>
        <taxon>Halobacteria</taxon>
        <taxon>Halobacteriales</taxon>
        <taxon>Natrialbaceae</taxon>
        <taxon>Natronobacterium</taxon>
    </lineage>
</organism>
<feature type="domain" description="N-acetyltransferase" evidence="1">
    <location>
        <begin position="12"/>
        <end position="171"/>
    </location>
</feature>
<protein>
    <submittedName>
        <fullName evidence="2">Protein N-acetyltransferase, RimJ/RimL family</fullName>
    </submittedName>
</protein>
<dbReference type="InterPro" id="IPR000182">
    <property type="entry name" value="GNAT_dom"/>
</dbReference>
<reference evidence="3" key="1">
    <citation type="submission" date="2016-10" db="EMBL/GenBank/DDBJ databases">
        <authorList>
            <person name="Varghese N."/>
            <person name="Submissions S."/>
        </authorList>
    </citation>
    <scope>NUCLEOTIDE SEQUENCE [LARGE SCALE GENOMIC DNA]</scope>
    <source>
        <strain evidence="3">DSM 24767</strain>
    </source>
</reference>
<dbReference type="EMBL" id="FNLC01000002">
    <property type="protein sequence ID" value="SDQ94496.1"/>
    <property type="molecule type" value="Genomic_DNA"/>
</dbReference>
<dbReference type="Gene3D" id="3.40.630.30">
    <property type="match status" value="1"/>
</dbReference>
<dbReference type="OrthoDB" id="120213at2157"/>
<evidence type="ECO:0000259" key="1">
    <source>
        <dbReference type="PROSITE" id="PS51186"/>
    </source>
</evidence>
<dbReference type="PANTHER" id="PTHR43415">
    <property type="entry name" value="SPERMIDINE N(1)-ACETYLTRANSFERASE"/>
    <property type="match status" value="1"/>
</dbReference>
<dbReference type="AlphaFoldDB" id="A0A1H1F228"/>
<evidence type="ECO:0000313" key="2">
    <source>
        <dbReference type="EMBL" id="SDQ94496.1"/>
    </source>
</evidence>
<proteinExistence type="predicted"/>